<evidence type="ECO:0000313" key="1">
    <source>
        <dbReference type="EMBL" id="CDW34319.1"/>
    </source>
</evidence>
<organism evidence="1">
    <name type="scientific">Lepeophtheirus salmonis</name>
    <name type="common">Salmon louse</name>
    <name type="synonym">Caligus salmonis</name>
    <dbReference type="NCBI Taxonomy" id="72036"/>
    <lineage>
        <taxon>Eukaryota</taxon>
        <taxon>Metazoa</taxon>
        <taxon>Ecdysozoa</taxon>
        <taxon>Arthropoda</taxon>
        <taxon>Crustacea</taxon>
        <taxon>Multicrustacea</taxon>
        <taxon>Hexanauplia</taxon>
        <taxon>Copepoda</taxon>
        <taxon>Siphonostomatoida</taxon>
        <taxon>Caligidae</taxon>
        <taxon>Lepeophtheirus</taxon>
    </lineage>
</organism>
<name>A0A0K2U7S2_LEPSM</name>
<dbReference type="AlphaFoldDB" id="A0A0K2U7S2"/>
<reference evidence="1" key="1">
    <citation type="submission" date="2014-05" db="EMBL/GenBank/DDBJ databases">
        <authorList>
            <person name="Chronopoulou M."/>
        </authorList>
    </citation>
    <scope>NUCLEOTIDE SEQUENCE</scope>
    <source>
        <tissue evidence="1">Whole organism</tissue>
    </source>
</reference>
<sequence>HFIFLNYVQTSKNFLERTISFFSEYIFLDLSLRDLPCNCWNEFFPFPVI</sequence>
<dbReference type="EMBL" id="HACA01016958">
    <property type="protein sequence ID" value="CDW34319.1"/>
    <property type="molecule type" value="Transcribed_RNA"/>
</dbReference>
<protein>
    <submittedName>
        <fullName evidence="1">Uncharacterized protein</fullName>
    </submittedName>
</protein>
<proteinExistence type="predicted"/>
<feature type="non-terminal residue" evidence="1">
    <location>
        <position position="1"/>
    </location>
</feature>
<accession>A0A0K2U7S2</accession>